<dbReference type="Proteomes" id="UP001054945">
    <property type="component" value="Unassembled WGS sequence"/>
</dbReference>
<comment type="caution">
    <text evidence="1">The sequence shown here is derived from an EMBL/GenBank/DDBJ whole genome shotgun (WGS) entry which is preliminary data.</text>
</comment>
<organism evidence="1 2">
    <name type="scientific">Caerostris extrusa</name>
    <name type="common">Bark spider</name>
    <name type="synonym">Caerostris bankana</name>
    <dbReference type="NCBI Taxonomy" id="172846"/>
    <lineage>
        <taxon>Eukaryota</taxon>
        <taxon>Metazoa</taxon>
        <taxon>Ecdysozoa</taxon>
        <taxon>Arthropoda</taxon>
        <taxon>Chelicerata</taxon>
        <taxon>Arachnida</taxon>
        <taxon>Araneae</taxon>
        <taxon>Araneomorphae</taxon>
        <taxon>Entelegynae</taxon>
        <taxon>Araneoidea</taxon>
        <taxon>Araneidae</taxon>
        <taxon>Caerostris</taxon>
    </lineage>
</organism>
<reference evidence="1 2" key="1">
    <citation type="submission" date="2021-06" db="EMBL/GenBank/DDBJ databases">
        <title>Caerostris extrusa draft genome.</title>
        <authorList>
            <person name="Kono N."/>
            <person name="Arakawa K."/>
        </authorList>
    </citation>
    <scope>NUCLEOTIDE SEQUENCE [LARGE SCALE GENOMIC DNA]</scope>
</reference>
<sequence>MEVTACRFDMEADASLQPLWDRCGGHCLALQPLWSHCLSRCGGHCLALQQLWRSLPGASTAVEVTAWRFSRCGSLPDALTSKLLLVFSCLAL</sequence>
<evidence type="ECO:0000313" key="1">
    <source>
        <dbReference type="EMBL" id="GIY71654.1"/>
    </source>
</evidence>
<protein>
    <submittedName>
        <fullName evidence="1">Uncharacterized protein</fullName>
    </submittedName>
</protein>
<gene>
    <name evidence="1" type="ORF">CEXT_573271</name>
</gene>
<accession>A0AAV4VPC7</accession>
<keyword evidence="2" id="KW-1185">Reference proteome</keyword>
<dbReference type="AlphaFoldDB" id="A0AAV4VPC7"/>
<name>A0AAV4VPC7_CAEEX</name>
<evidence type="ECO:0000313" key="2">
    <source>
        <dbReference type="Proteomes" id="UP001054945"/>
    </source>
</evidence>
<dbReference type="EMBL" id="BPLR01014837">
    <property type="protein sequence ID" value="GIY71654.1"/>
    <property type="molecule type" value="Genomic_DNA"/>
</dbReference>
<proteinExistence type="predicted"/>